<comment type="caution">
    <text evidence="1">The sequence shown here is derived from an EMBL/GenBank/DDBJ whole genome shotgun (WGS) entry which is preliminary data.</text>
</comment>
<dbReference type="EMBL" id="SNRY01002796">
    <property type="protein sequence ID" value="KAA6323477.1"/>
    <property type="molecule type" value="Genomic_DNA"/>
</dbReference>
<gene>
    <name evidence="1" type="ORF">EZS27_027086</name>
</gene>
<name>A0A5J4QNE2_9ZZZZ</name>
<reference evidence="1" key="1">
    <citation type="submission" date="2019-03" db="EMBL/GenBank/DDBJ databases">
        <title>Single cell metagenomics reveals metabolic interactions within the superorganism composed of flagellate Streblomastix strix and complex community of Bacteroidetes bacteria on its surface.</title>
        <authorList>
            <person name="Treitli S.C."/>
            <person name="Kolisko M."/>
            <person name="Husnik F."/>
            <person name="Keeling P."/>
            <person name="Hampl V."/>
        </authorList>
    </citation>
    <scope>NUCLEOTIDE SEQUENCE</scope>
    <source>
        <strain evidence="1">STM</strain>
    </source>
</reference>
<proteinExistence type="predicted"/>
<accession>A0A5J4QNE2</accession>
<protein>
    <submittedName>
        <fullName evidence="1">Uncharacterized protein</fullName>
    </submittedName>
</protein>
<evidence type="ECO:0000313" key="1">
    <source>
        <dbReference type="EMBL" id="KAA6323477.1"/>
    </source>
</evidence>
<sequence length="167" mass="18933">MGGILHESISQHSYEELHAIFAFVDSAQREIKSKGLSIKSIGTCLDMLEKWLRISTKKVEEFKRSVQEYFTGEAGKLQGECVWNASSDVIESLFGSYKQNKTNNSLYGVTSYVLLLLLLTRAGSGKIASKVNFKQVLEKVFMRDLREWKETHLTENPAIKRQVKLVG</sequence>
<organism evidence="1">
    <name type="scientific">termite gut metagenome</name>
    <dbReference type="NCBI Taxonomy" id="433724"/>
    <lineage>
        <taxon>unclassified sequences</taxon>
        <taxon>metagenomes</taxon>
        <taxon>organismal metagenomes</taxon>
    </lineage>
</organism>
<dbReference type="AlphaFoldDB" id="A0A5J4QNE2"/>